<evidence type="ECO:0000313" key="3">
    <source>
        <dbReference type="Proteomes" id="UP000265520"/>
    </source>
</evidence>
<name>A0A392MP09_9FABA</name>
<dbReference type="AlphaFoldDB" id="A0A392MP09"/>
<sequence>FEAPPLPEPTKESLQILVFPPPWKPPDAESRVVTSSPLPNSGHPLSAISRRGPPPKPPDIVDSVVVNEKIRTLMEIYRHLSMWRRPPEPPDTVSQPLTTNKNVSLLTETHDAHNDLVHTIAGAIRKGLKKARVSPKSTTWNSWIDEFAQQGLHREFFKHSKGMKLLVLLFVDKPVFPNWRKRHTCVYVVRICDDRDEFLGTTLVEMHVEYEDIERREFIYALKWFIVMKGNYGFQ</sequence>
<evidence type="ECO:0000256" key="1">
    <source>
        <dbReference type="SAM" id="MobiDB-lite"/>
    </source>
</evidence>
<feature type="region of interest" description="Disordered" evidence="1">
    <location>
        <begin position="21"/>
        <end position="59"/>
    </location>
</feature>
<feature type="non-terminal residue" evidence="2">
    <location>
        <position position="235"/>
    </location>
</feature>
<dbReference type="Proteomes" id="UP000265520">
    <property type="component" value="Unassembled WGS sequence"/>
</dbReference>
<feature type="non-terminal residue" evidence="2">
    <location>
        <position position="1"/>
    </location>
</feature>
<comment type="caution">
    <text evidence="2">The sequence shown here is derived from an EMBL/GenBank/DDBJ whole genome shotgun (WGS) entry which is preliminary data.</text>
</comment>
<gene>
    <name evidence="2" type="ORF">A2U01_0010121</name>
</gene>
<reference evidence="2 3" key="1">
    <citation type="journal article" date="2018" name="Front. Plant Sci.">
        <title>Red Clover (Trifolium pratense) and Zigzag Clover (T. medium) - A Picture of Genomic Similarities and Differences.</title>
        <authorList>
            <person name="Dluhosova J."/>
            <person name="Istvanek J."/>
            <person name="Nedelnik J."/>
            <person name="Repkova J."/>
        </authorList>
    </citation>
    <scope>NUCLEOTIDE SEQUENCE [LARGE SCALE GENOMIC DNA]</scope>
    <source>
        <strain evidence="3">cv. 10/8</strain>
        <tissue evidence="2">Leaf</tissue>
    </source>
</reference>
<keyword evidence="3" id="KW-1185">Reference proteome</keyword>
<evidence type="ECO:0000313" key="2">
    <source>
        <dbReference type="EMBL" id="MCH89227.1"/>
    </source>
</evidence>
<dbReference type="EMBL" id="LXQA010015735">
    <property type="protein sequence ID" value="MCH89227.1"/>
    <property type="molecule type" value="Genomic_DNA"/>
</dbReference>
<protein>
    <submittedName>
        <fullName evidence="2">Uncharacterized protein</fullName>
    </submittedName>
</protein>
<accession>A0A392MP09</accession>
<proteinExistence type="predicted"/>
<organism evidence="2 3">
    <name type="scientific">Trifolium medium</name>
    <dbReference type="NCBI Taxonomy" id="97028"/>
    <lineage>
        <taxon>Eukaryota</taxon>
        <taxon>Viridiplantae</taxon>
        <taxon>Streptophyta</taxon>
        <taxon>Embryophyta</taxon>
        <taxon>Tracheophyta</taxon>
        <taxon>Spermatophyta</taxon>
        <taxon>Magnoliopsida</taxon>
        <taxon>eudicotyledons</taxon>
        <taxon>Gunneridae</taxon>
        <taxon>Pentapetalae</taxon>
        <taxon>rosids</taxon>
        <taxon>fabids</taxon>
        <taxon>Fabales</taxon>
        <taxon>Fabaceae</taxon>
        <taxon>Papilionoideae</taxon>
        <taxon>50 kb inversion clade</taxon>
        <taxon>NPAAA clade</taxon>
        <taxon>Hologalegina</taxon>
        <taxon>IRL clade</taxon>
        <taxon>Trifolieae</taxon>
        <taxon>Trifolium</taxon>
    </lineage>
</organism>